<feature type="compositionally biased region" description="Polar residues" evidence="2">
    <location>
        <begin position="92"/>
        <end position="104"/>
    </location>
</feature>
<dbReference type="Proteomes" id="UP000077671">
    <property type="component" value="Unassembled WGS sequence"/>
</dbReference>
<feature type="domain" description="Septin-type G" evidence="3">
    <location>
        <begin position="789"/>
        <end position="847"/>
    </location>
</feature>
<feature type="compositionally biased region" description="Polar residues" evidence="2">
    <location>
        <begin position="162"/>
        <end position="180"/>
    </location>
</feature>
<evidence type="ECO:0000256" key="2">
    <source>
        <dbReference type="SAM" id="MobiDB-lite"/>
    </source>
</evidence>
<feature type="compositionally biased region" description="Low complexity" evidence="2">
    <location>
        <begin position="127"/>
        <end position="161"/>
    </location>
</feature>
<feature type="region of interest" description="Disordered" evidence="2">
    <location>
        <begin position="424"/>
        <end position="545"/>
    </location>
</feature>
<feature type="compositionally biased region" description="Polar residues" evidence="2">
    <location>
        <begin position="313"/>
        <end position="323"/>
    </location>
</feature>
<feature type="domain" description="Septin-type G" evidence="3">
    <location>
        <begin position="544"/>
        <end position="612"/>
    </location>
</feature>
<reference evidence="4" key="2">
    <citation type="journal article" date="2019" name="IMA Fungus">
        <title>Genome sequencing and comparison of five Tilletia species to identify candidate genes for the detection of regulated species infecting wheat.</title>
        <authorList>
            <person name="Nguyen H.D.T."/>
            <person name="Sultana T."/>
            <person name="Kesanakurti P."/>
            <person name="Hambleton S."/>
        </authorList>
    </citation>
    <scope>NUCLEOTIDE SEQUENCE</scope>
    <source>
        <strain evidence="4">DAOMC 238032</strain>
    </source>
</reference>
<evidence type="ECO:0000313" key="4">
    <source>
        <dbReference type="EMBL" id="KAE8263777.1"/>
    </source>
</evidence>
<evidence type="ECO:0000256" key="1">
    <source>
        <dbReference type="RuleBase" id="RU004560"/>
    </source>
</evidence>
<dbReference type="PANTHER" id="PTHR18884">
    <property type="entry name" value="SEPTIN"/>
    <property type="match status" value="1"/>
</dbReference>
<feature type="compositionally biased region" description="Acidic residues" evidence="2">
    <location>
        <begin position="605"/>
        <end position="622"/>
    </location>
</feature>
<dbReference type="Pfam" id="PF00735">
    <property type="entry name" value="Septin"/>
    <property type="match status" value="3"/>
</dbReference>
<dbReference type="EMBL" id="LWDD02000115">
    <property type="protein sequence ID" value="KAE8263777.1"/>
    <property type="molecule type" value="Genomic_DNA"/>
</dbReference>
<gene>
    <name evidence="4" type="ORF">A4X03_0g1428</name>
</gene>
<protein>
    <recommendedName>
        <fullName evidence="3">Septin-type G domain-containing protein</fullName>
    </recommendedName>
</protein>
<feature type="compositionally biased region" description="Low complexity" evidence="2">
    <location>
        <begin position="303"/>
        <end position="312"/>
    </location>
</feature>
<feature type="compositionally biased region" description="Polar residues" evidence="2">
    <location>
        <begin position="685"/>
        <end position="695"/>
    </location>
</feature>
<keyword evidence="1" id="KW-0342">GTP-binding</keyword>
<feature type="compositionally biased region" description="Gly residues" evidence="2">
    <location>
        <begin position="879"/>
        <end position="888"/>
    </location>
</feature>
<keyword evidence="1" id="KW-0547">Nucleotide-binding</keyword>
<dbReference type="SUPFAM" id="SSF52540">
    <property type="entry name" value="P-loop containing nucleoside triphosphate hydrolases"/>
    <property type="match status" value="1"/>
</dbReference>
<feature type="region of interest" description="Disordered" evidence="2">
    <location>
        <begin position="594"/>
        <end position="700"/>
    </location>
</feature>
<feature type="region of interest" description="Disordered" evidence="2">
    <location>
        <begin position="875"/>
        <end position="925"/>
    </location>
</feature>
<evidence type="ECO:0000259" key="3">
    <source>
        <dbReference type="Pfam" id="PF00735"/>
    </source>
</evidence>
<dbReference type="AlphaFoldDB" id="A0A8T8TN51"/>
<sequence>MPLFKSSGKKGAEPAPAAGPPSLPTLGLGAGQQSVADFGLQFNNSTTPSSPSTPTNTSHSQPSTWSKGAGPRPASPLASPPRRAVGGPPPSSYNFSSPTGTAPSPSRPRTAVSIPDFRQSTVPNFRQSPTAAAPTSTTTTTSTTPQQQQQKGQQQQQPNTPISINQNRYTRANRPPSSFHSPGAAGAGLPKSTSNGSLKARRRAPQGFNILLAGGVSTGKTSFLRTLLHSADLEACSGNTPEIIEKAKRFGLAPLPGPGENPPSHRALHVPVRTRRFETLEGIEIAPSQLVTYLDDSANNNNSSTALASSTSFSPNGNNTGSKAASIRRAGSISGFSMGNNSLSNSANRVLLSVVDTPGLPYTHPDHSIEVEKGVLALLGQLENKYASTLEQESRVQRKPQSDPHIHLCVYFVDPLTMLEEPSAASKARAAEKSKRKVDRERRRAERSREKERRARAKEQRGLARKAKAEARAKAAAESKLAADEADPAQGDEVKNPEEDEEDEEEEEEEEEEPDEEEDEEEEEEDEEDEEEEDEDDDDPPLLSIRPLELSVIKRLAKRVNILPVIGKADLLTDQRLEQVKNGVKRALDEAKVSLGPFSERGDQDGEEGAEKEEEEEEEEMGEPSSRGGGAAARRRTKRASVAVGGGRRHISDGEDDDDDDGEDVSAAPIKVIRLRSRRDSSLSNATSSANMTTHDSSDVGHGLSAAFGGMGGGGGGAAGASVLKKQVAGMVPFAIISPEPPRSIASAAKGAAAAAAAAGVNNAHASAAGISSSTTSSGFGNETALPSTSSPSLTRKYRWGVIHVLNPAHCDFATLRTCLLQTHVEDLREATNRKYEAYRSEMLQAIRGRVSTSSSSAAGPSSAGGRVGGYASRAGNGASYGGGGGGDPSAYGPKSSSRGARMLANSKAGGGVGFAQGETRRVPA</sequence>
<proteinExistence type="inferred from homology"/>
<evidence type="ECO:0000313" key="5">
    <source>
        <dbReference type="Proteomes" id="UP000077671"/>
    </source>
</evidence>
<comment type="similarity">
    <text evidence="1">Belongs to the TRAFAC class TrmE-Era-EngA-EngB-Septin-like GTPase superfamily. Septin GTPase family.</text>
</comment>
<feature type="domain" description="Septin-type G" evidence="3">
    <location>
        <begin position="340"/>
        <end position="416"/>
    </location>
</feature>
<dbReference type="GO" id="GO:0005525">
    <property type="term" value="F:GTP binding"/>
    <property type="evidence" value="ECO:0007669"/>
    <property type="project" value="UniProtKB-KW"/>
</dbReference>
<name>A0A8T8TN51_9BASI</name>
<reference evidence="4" key="1">
    <citation type="submission" date="2016-04" db="EMBL/GenBank/DDBJ databases">
        <authorList>
            <person name="Nguyen H.D."/>
            <person name="Kesanakurti P."/>
            <person name="Cullis J."/>
            <person name="Levesque C.A."/>
            <person name="Hambleton S."/>
        </authorList>
    </citation>
    <scope>NUCLEOTIDE SEQUENCE</scope>
    <source>
        <strain evidence="4">DAOMC 238032</strain>
    </source>
</reference>
<dbReference type="InterPro" id="IPR030379">
    <property type="entry name" value="G_SEPTIN_dom"/>
</dbReference>
<dbReference type="Gene3D" id="3.40.50.300">
    <property type="entry name" value="P-loop containing nucleotide triphosphate hydrolases"/>
    <property type="match status" value="1"/>
</dbReference>
<feature type="region of interest" description="Disordered" evidence="2">
    <location>
        <begin position="1"/>
        <end position="200"/>
    </location>
</feature>
<comment type="caution">
    <text evidence="4">The sequence shown here is derived from an EMBL/GenBank/DDBJ whole genome shotgun (WGS) entry which is preliminary data.</text>
</comment>
<feature type="compositionally biased region" description="Basic and acidic residues" evidence="2">
    <location>
        <begin position="429"/>
        <end position="483"/>
    </location>
</feature>
<feature type="compositionally biased region" description="Acidic residues" evidence="2">
    <location>
        <begin position="498"/>
        <end position="540"/>
    </location>
</feature>
<feature type="region of interest" description="Disordered" evidence="2">
    <location>
        <begin position="772"/>
        <end position="793"/>
    </location>
</feature>
<feature type="compositionally biased region" description="Acidic residues" evidence="2">
    <location>
        <begin position="654"/>
        <end position="664"/>
    </location>
</feature>
<feature type="compositionally biased region" description="Low complexity" evidence="2">
    <location>
        <begin position="43"/>
        <end position="84"/>
    </location>
</feature>
<feature type="region of interest" description="Disordered" evidence="2">
    <location>
        <begin position="303"/>
        <end position="325"/>
    </location>
</feature>
<accession>A0A8T8TN51</accession>
<dbReference type="InterPro" id="IPR027417">
    <property type="entry name" value="P-loop_NTPase"/>
</dbReference>
<organism evidence="4 5">
    <name type="scientific">Tilletia caries</name>
    <name type="common">wheat bunt fungus</name>
    <dbReference type="NCBI Taxonomy" id="13290"/>
    <lineage>
        <taxon>Eukaryota</taxon>
        <taxon>Fungi</taxon>
        <taxon>Dikarya</taxon>
        <taxon>Basidiomycota</taxon>
        <taxon>Ustilaginomycotina</taxon>
        <taxon>Exobasidiomycetes</taxon>
        <taxon>Tilletiales</taxon>
        <taxon>Tilletiaceae</taxon>
        <taxon>Tilletia</taxon>
    </lineage>
</organism>